<dbReference type="Pfam" id="PF04055">
    <property type="entry name" value="Radical_SAM"/>
    <property type="match status" value="1"/>
</dbReference>
<dbReference type="GO" id="GO:0046872">
    <property type="term" value="F:metal ion binding"/>
    <property type="evidence" value="ECO:0007669"/>
    <property type="project" value="UniProtKB-KW"/>
</dbReference>
<dbReference type="SFLD" id="SFLDS00029">
    <property type="entry name" value="Radical_SAM"/>
    <property type="match status" value="1"/>
</dbReference>
<dbReference type="PANTHER" id="PTHR43432">
    <property type="entry name" value="SLR0285 PROTEIN"/>
    <property type="match status" value="1"/>
</dbReference>
<dbReference type="InterPro" id="IPR007197">
    <property type="entry name" value="rSAM"/>
</dbReference>
<feature type="domain" description="Radical SAM core" evidence="4">
    <location>
        <begin position="30"/>
        <end position="196"/>
    </location>
</feature>
<dbReference type="EMBL" id="SLXV01000008">
    <property type="protein sequence ID" value="TCP69455.1"/>
    <property type="molecule type" value="Genomic_DNA"/>
</dbReference>
<dbReference type="GO" id="GO:0003824">
    <property type="term" value="F:catalytic activity"/>
    <property type="evidence" value="ECO:0007669"/>
    <property type="project" value="InterPro"/>
</dbReference>
<keyword evidence="3" id="KW-0411">Iron-sulfur</keyword>
<dbReference type="AlphaFoldDB" id="A0A4R2S2D9"/>
<evidence type="ECO:0000313" key="5">
    <source>
        <dbReference type="EMBL" id="TCP69455.1"/>
    </source>
</evidence>
<sequence>MVEFKEITSRTILTPANGSLGGSQFTFTLNPYVGCVFGCKYCYVREMPAAKYREAEWGEYVDIKTNAAELLEKEIRKARKRGTPVSIFMSTATDPYQGVEAKTGLTRSLLEAMLSQKDEIDYLMIHTRSPLAKRDIDLFREFGQKIIVSMTIETDLEKIRKVFTPSAPPIPARLATLREITEAGVPTRASISPMLPLSKHIAKTLKEVTAQVALDDFFMGDGSRGRRTERMNIKNLYEQLNLLQWFERGAYKKVLVLLQEEFEEVDVFNEI</sequence>
<reference evidence="5 6" key="1">
    <citation type="submission" date="2019-03" db="EMBL/GenBank/DDBJ databases">
        <title>Genomic Encyclopedia of Type Strains, Phase IV (KMG-IV): sequencing the most valuable type-strain genomes for metagenomic binning, comparative biology and taxonomic classification.</title>
        <authorList>
            <person name="Goeker M."/>
        </authorList>
    </citation>
    <scope>NUCLEOTIDE SEQUENCE [LARGE SCALE GENOMIC DNA]</scope>
    <source>
        <strain evidence="5 6">DSM 46831</strain>
    </source>
</reference>
<dbReference type="GO" id="GO:0051536">
    <property type="term" value="F:iron-sulfur cluster binding"/>
    <property type="evidence" value="ECO:0007669"/>
    <property type="project" value="UniProtKB-KW"/>
</dbReference>
<dbReference type="PANTHER" id="PTHR43432:SF3">
    <property type="entry name" value="SLR0285 PROTEIN"/>
    <property type="match status" value="1"/>
</dbReference>
<organism evidence="5 6">
    <name type="scientific">Baia soyae</name>
    <dbReference type="NCBI Taxonomy" id="1544746"/>
    <lineage>
        <taxon>Bacteria</taxon>
        <taxon>Bacillati</taxon>
        <taxon>Bacillota</taxon>
        <taxon>Bacilli</taxon>
        <taxon>Bacillales</taxon>
        <taxon>Thermoactinomycetaceae</taxon>
        <taxon>Baia</taxon>
    </lineage>
</organism>
<dbReference type="SUPFAM" id="SSF102114">
    <property type="entry name" value="Radical SAM enzymes"/>
    <property type="match status" value="1"/>
</dbReference>
<keyword evidence="2" id="KW-0408">Iron</keyword>
<dbReference type="Proteomes" id="UP000294746">
    <property type="component" value="Unassembled WGS sequence"/>
</dbReference>
<name>A0A4R2S2D9_9BACL</name>
<evidence type="ECO:0000313" key="6">
    <source>
        <dbReference type="Proteomes" id="UP000294746"/>
    </source>
</evidence>
<proteinExistence type="predicted"/>
<evidence type="ECO:0000256" key="2">
    <source>
        <dbReference type="ARBA" id="ARBA00023004"/>
    </source>
</evidence>
<evidence type="ECO:0000256" key="1">
    <source>
        <dbReference type="ARBA" id="ARBA00022723"/>
    </source>
</evidence>
<dbReference type="InterPro" id="IPR040086">
    <property type="entry name" value="MJ0683-like"/>
</dbReference>
<keyword evidence="1" id="KW-0479">Metal-binding</keyword>
<dbReference type="InterPro" id="IPR058240">
    <property type="entry name" value="rSAM_sf"/>
</dbReference>
<dbReference type="SFLD" id="SFLDG01084">
    <property type="entry name" value="Uncharacterised_Radical_SAM_Su"/>
    <property type="match status" value="1"/>
</dbReference>
<keyword evidence="6" id="KW-1185">Reference proteome</keyword>
<comment type="caution">
    <text evidence="5">The sequence shown here is derived from an EMBL/GenBank/DDBJ whole genome shotgun (WGS) entry which is preliminary data.</text>
</comment>
<dbReference type="Gene3D" id="3.80.30.30">
    <property type="match status" value="1"/>
</dbReference>
<evidence type="ECO:0000259" key="4">
    <source>
        <dbReference type="Pfam" id="PF04055"/>
    </source>
</evidence>
<dbReference type="RefSeq" id="WP_131848232.1">
    <property type="nucleotide sequence ID" value="NZ_SLXV01000008.1"/>
</dbReference>
<accession>A0A4R2S2D9</accession>
<dbReference type="OrthoDB" id="9785699at2"/>
<gene>
    <name evidence="5" type="ORF">EDD57_10823</name>
</gene>
<dbReference type="CDD" id="cd01335">
    <property type="entry name" value="Radical_SAM"/>
    <property type="match status" value="1"/>
</dbReference>
<protein>
    <submittedName>
        <fullName evidence="5">Radical SAM family protein</fullName>
    </submittedName>
</protein>
<evidence type="ECO:0000256" key="3">
    <source>
        <dbReference type="ARBA" id="ARBA00023014"/>
    </source>
</evidence>